<accession>A0A6S7IZ32</accession>
<comment type="caution">
    <text evidence="1">The sequence shown here is derived from an EMBL/GenBank/DDBJ whole genome shotgun (WGS) entry which is preliminary data.</text>
</comment>
<dbReference type="InterPro" id="IPR011029">
    <property type="entry name" value="DEATH-like_dom_sf"/>
</dbReference>
<dbReference type="SUPFAM" id="SSF47986">
    <property type="entry name" value="DEATH domain"/>
    <property type="match status" value="1"/>
</dbReference>
<sequence>MATNGIPNSEKFTTICVKLSRNTPADKLKQLKFLLQDVTSEIDFHDEKLFLDLIAKLEAKEILNRDSPGRNEALLLCEMFDAISLHGLANEICSEFKVEKGNIYFVICTGYT</sequence>
<dbReference type="GO" id="GO:0042981">
    <property type="term" value="P:regulation of apoptotic process"/>
    <property type="evidence" value="ECO:0007669"/>
    <property type="project" value="InterPro"/>
</dbReference>
<reference evidence="1" key="1">
    <citation type="submission" date="2020-04" db="EMBL/GenBank/DDBJ databases">
        <authorList>
            <person name="Alioto T."/>
            <person name="Alioto T."/>
            <person name="Gomez Garrido J."/>
        </authorList>
    </citation>
    <scope>NUCLEOTIDE SEQUENCE</scope>
    <source>
        <strain evidence="1">A484AB</strain>
    </source>
</reference>
<dbReference type="Proteomes" id="UP001152795">
    <property type="component" value="Unassembled WGS sequence"/>
</dbReference>
<keyword evidence="2" id="KW-1185">Reference proteome</keyword>
<proteinExistence type="predicted"/>
<dbReference type="PROSITE" id="PS50168">
    <property type="entry name" value="DED"/>
    <property type="match status" value="1"/>
</dbReference>
<gene>
    <name evidence="1" type="ORF">PACLA_8A038179</name>
</gene>
<organism evidence="1 2">
    <name type="scientific">Paramuricea clavata</name>
    <name type="common">Red gorgonian</name>
    <name type="synonym">Violescent sea-whip</name>
    <dbReference type="NCBI Taxonomy" id="317549"/>
    <lineage>
        <taxon>Eukaryota</taxon>
        <taxon>Metazoa</taxon>
        <taxon>Cnidaria</taxon>
        <taxon>Anthozoa</taxon>
        <taxon>Octocorallia</taxon>
        <taxon>Malacalcyonacea</taxon>
        <taxon>Plexauridae</taxon>
        <taxon>Paramuricea</taxon>
    </lineage>
</organism>
<name>A0A6S7IZ32_PARCT</name>
<evidence type="ECO:0000313" key="1">
    <source>
        <dbReference type="EMBL" id="CAB4022620.1"/>
    </source>
</evidence>
<dbReference type="InterPro" id="IPR001875">
    <property type="entry name" value="DED_dom"/>
</dbReference>
<dbReference type="AlphaFoldDB" id="A0A6S7IZ32"/>
<evidence type="ECO:0000313" key="2">
    <source>
        <dbReference type="Proteomes" id="UP001152795"/>
    </source>
</evidence>
<protein>
    <submittedName>
        <fullName evidence="1">---NA</fullName>
    </submittedName>
</protein>
<dbReference type="EMBL" id="CACRXK020012062">
    <property type="protein sequence ID" value="CAB4022620.1"/>
    <property type="molecule type" value="Genomic_DNA"/>
</dbReference>
<dbReference type="Gene3D" id="1.10.533.10">
    <property type="entry name" value="Death Domain, Fas"/>
    <property type="match status" value="1"/>
</dbReference>